<protein>
    <recommendedName>
        <fullName evidence="4">WAP domain-containing protein</fullName>
    </recommendedName>
</protein>
<reference evidence="2" key="2">
    <citation type="submission" date="2015-02" db="UniProtKB">
        <authorList>
            <consortium name="EnsemblMetazoa"/>
        </authorList>
    </citation>
    <scope>IDENTIFICATION</scope>
</reference>
<evidence type="ECO:0008006" key="4">
    <source>
        <dbReference type="Google" id="ProtNLM"/>
    </source>
</evidence>
<proteinExistence type="predicted"/>
<evidence type="ECO:0000313" key="2">
    <source>
        <dbReference type="EnsemblMetazoa" id="SMAR012851-PA"/>
    </source>
</evidence>
<organism evidence="2 3">
    <name type="scientific">Strigamia maritima</name>
    <name type="common">European centipede</name>
    <name type="synonym">Geophilus maritimus</name>
    <dbReference type="NCBI Taxonomy" id="126957"/>
    <lineage>
        <taxon>Eukaryota</taxon>
        <taxon>Metazoa</taxon>
        <taxon>Ecdysozoa</taxon>
        <taxon>Arthropoda</taxon>
        <taxon>Myriapoda</taxon>
        <taxon>Chilopoda</taxon>
        <taxon>Pleurostigmophora</taxon>
        <taxon>Geophilomorpha</taxon>
        <taxon>Linotaeniidae</taxon>
        <taxon>Strigamia</taxon>
    </lineage>
</organism>
<dbReference type="EMBL" id="JH432195">
    <property type="status" value="NOT_ANNOTATED_CDS"/>
    <property type="molecule type" value="Genomic_DNA"/>
</dbReference>
<evidence type="ECO:0000313" key="3">
    <source>
        <dbReference type="Proteomes" id="UP000014500"/>
    </source>
</evidence>
<dbReference type="Proteomes" id="UP000014500">
    <property type="component" value="Unassembled WGS sequence"/>
</dbReference>
<dbReference type="EnsemblMetazoa" id="SMAR012851-RA">
    <property type="protein sequence ID" value="SMAR012851-PA"/>
    <property type="gene ID" value="SMAR012851"/>
</dbReference>
<keyword evidence="1" id="KW-0732">Signal</keyword>
<dbReference type="HOGENOM" id="CLU_1818237_0_0_1"/>
<feature type="signal peptide" evidence="1">
    <location>
        <begin position="1"/>
        <end position="15"/>
    </location>
</feature>
<evidence type="ECO:0000256" key="1">
    <source>
        <dbReference type="SAM" id="SignalP"/>
    </source>
</evidence>
<dbReference type="AlphaFoldDB" id="T1JG80"/>
<reference evidence="3" key="1">
    <citation type="submission" date="2011-05" db="EMBL/GenBank/DDBJ databases">
        <authorList>
            <person name="Richards S.R."/>
            <person name="Qu J."/>
            <person name="Jiang H."/>
            <person name="Jhangiani S.N."/>
            <person name="Agravi P."/>
            <person name="Goodspeed R."/>
            <person name="Gross S."/>
            <person name="Mandapat C."/>
            <person name="Jackson L."/>
            <person name="Mathew T."/>
            <person name="Pu L."/>
            <person name="Thornton R."/>
            <person name="Saada N."/>
            <person name="Wilczek-Boney K.B."/>
            <person name="Lee S."/>
            <person name="Kovar C."/>
            <person name="Wu Y."/>
            <person name="Scherer S.E."/>
            <person name="Worley K.C."/>
            <person name="Muzny D.M."/>
            <person name="Gibbs R."/>
        </authorList>
    </citation>
    <scope>NUCLEOTIDE SEQUENCE</scope>
    <source>
        <strain evidence="3">Brora</strain>
    </source>
</reference>
<name>T1JG80_STRMM</name>
<sequence length="142" mass="16090">MIKFIGLLIIAYLLASPSYPAIVSLSVKVFTRFVIFSSLKHLKTENLIISPSIHHRRYPYRKTLGMESVCTMVEGQLLFSFTNLLKAVLHNLKTVLYNFLIEYLALTQTSRNCSEIYCSTDKDCCTGTCRHGDCVTSVTYCC</sequence>
<feature type="chain" id="PRO_5012316783" description="WAP domain-containing protein" evidence="1">
    <location>
        <begin position="16"/>
        <end position="142"/>
    </location>
</feature>
<accession>T1JG80</accession>
<keyword evidence="3" id="KW-1185">Reference proteome</keyword>